<keyword evidence="9" id="KW-0067">ATP-binding</keyword>
<evidence type="ECO:0000256" key="14">
    <source>
        <dbReference type="ARBA" id="ARBA00023170"/>
    </source>
</evidence>
<keyword evidence="14" id="KW-0675">Receptor</keyword>
<dbReference type="Pfam" id="PF12810">
    <property type="entry name" value="ALK_LTK_GRD"/>
    <property type="match status" value="1"/>
</dbReference>
<evidence type="ECO:0000313" key="19">
    <source>
        <dbReference type="Proteomes" id="UP000001542"/>
    </source>
</evidence>
<evidence type="ECO:0000256" key="2">
    <source>
        <dbReference type="ARBA" id="ARBA00011902"/>
    </source>
</evidence>
<dbReference type="EMBL" id="DS113670">
    <property type="protein sequence ID" value="EAX98574.1"/>
    <property type="molecule type" value="Genomic_DNA"/>
</dbReference>
<feature type="compositionally biased region" description="Basic and acidic residues" evidence="16">
    <location>
        <begin position="198"/>
        <end position="210"/>
    </location>
</feature>
<feature type="domain" description="ALK/LTK-like glycine-rich" evidence="17">
    <location>
        <begin position="41"/>
        <end position="330"/>
    </location>
</feature>
<evidence type="ECO:0000256" key="1">
    <source>
        <dbReference type="ARBA" id="ARBA00004251"/>
    </source>
</evidence>
<dbReference type="GO" id="GO:0005886">
    <property type="term" value="C:plasma membrane"/>
    <property type="evidence" value="ECO:0007669"/>
    <property type="project" value="UniProtKB-SubCell"/>
</dbReference>
<keyword evidence="10" id="KW-1133">Transmembrane helix</keyword>
<dbReference type="GO" id="GO:0004714">
    <property type="term" value="F:transmembrane receptor protein tyrosine kinase activity"/>
    <property type="evidence" value="ECO:0007669"/>
    <property type="project" value="UniProtKB-EC"/>
</dbReference>
<evidence type="ECO:0000256" key="9">
    <source>
        <dbReference type="ARBA" id="ARBA00022840"/>
    </source>
</evidence>
<reference evidence="18" key="1">
    <citation type="submission" date="2006-10" db="EMBL/GenBank/DDBJ databases">
        <authorList>
            <person name="Amadeo P."/>
            <person name="Zhao Q."/>
            <person name="Wortman J."/>
            <person name="Fraser-Liggett C."/>
            <person name="Carlton J."/>
        </authorList>
    </citation>
    <scope>NUCLEOTIDE SEQUENCE</scope>
    <source>
        <strain evidence="18">G3</strain>
    </source>
</reference>
<evidence type="ECO:0000256" key="10">
    <source>
        <dbReference type="ARBA" id="ARBA00022989"/>
    </source>
</evidence>
<evidence type="ECO:0000256" key="5">
    <source>
        <dbReference type="ARBA" id="ARBA00022692"/>
    </source>
</evidence>
<dbReference type="Proteomes" id="UP000001542">
    <property type="component" value="Unassembled WGS sequence"/>
</dbReference>
<dbReference type="VEuPathDB" id="TrichDB:TVAG_429280"/>
<keyword evidence="12" id="KW-0829">Tyrosine-protein kinase</keyword>
<dbReference type="AlphaFoldDB" id="A2F946"/>
<evidence type="ECO:0000313" key="18">
    <source>
        <dbReference type="EMBL" id="EAX98574.1"/>
    </source>
</evidence>
<dbReference type="VEuPathDB" id="TrichDB:TVAGG3_0641800"/>
<comment type="subcellular location">
    <subcellularLocation>
        <location evidence="1">Cell membrane</location>
        <topology evidence="1">Single-pass type I membrane protein</topology>
    </subcellularLocation>
</comment>
<keyword evidence="5" id="KW-0812">Transmembrane</keyword>
<dbReference type="EC" id="2.7.10.1" evidence="2"/>
<evidence type="ECO:0000256" key="13">
    <source>
        <dbReference type="ARBA" id="ARBA00023157"/>
    </source>
</evidence>
<evidence type="ECO:0000256" key="3">
    <source>
        <dbReference type="ARBA" id="ARBA00022475"/>
    </source>
</evidence>
<evidence type="ECO:0000256" key="7">
    <source>
        <dbReference type="ARBA" id="ARBA00022741"/>
    </source>
</evidence>
<evidence type="ECO:0000256" key="15">
    <source>
        <dbReference type="ARBA" id="ARBA00023180"/>
    </source>
</evidence>
<accession>A2F946</accession>
<dbReference type="KEGG" id="tva:4756373"/>
<keyword evidence="13" id="KW-1015">Disulfide bond</keyword>
<keyword evidence="7" id="KW-0547">Nucleotide-binding</keyword>
<dbReference type="InParanoid" id="A2F946"/>
<keyword evidence="4" id="KW-0808">Transferase</keyword>
<keyword evidence="6" id="KW-0732">Signal</keyword>
<evidence type="ECO:0000256" key="12">
    <source>
        <dbReference type="ARBA" id="ARBA00023137"/>
    </source>
</evidence>
<keyword evidence="15" id="KW-0325">Glycoprotein</keyword>
<sequence>MQSVSLVNTSIDGAKLKYSHLENNKYLFEYPCERNDECTDYKVIFLPGVYKFELYGASGGSHINNASSYRFENNSCIDDQIVLKYGGNTACQKVSSNGGAGGYISGKIKLKKLTATFLTIGGQGIFSHNSICYWDDACFNIEHLIKGGCGGGGSSSDYCVDSNTVDCGSGSGGGQTAVKFIENDLWHRVLVSGGGGGSDDKNGEFAKTDDGSGGSGGNLTAQSWFVDGILHDEYIAFGSGEAARLGKSKNPNAVQINGSLDIAGAGGGSSWALTSDAIIPQGLINASEMFYENIISKEYAFTKHSGYLFEDVIHVPGIWNGHGKIIITILDSYECQTCLNCIKMKINFNSFILLIEVKS</sequence>
<evidence type="ECO:0000259" key="17">
    <source>
        <dbReference type="Pfam" id="PF12810"/>
    </source>
</evidence>
<dbReference type="RefSeq" id="XP_001311504.1">
    <property type="nucleotide sequence ID" value="XM_001311503.1"/>
</dbReference>
<keyword evidence="8" id="KW-0418">Kinase</keyword>
<gene>
    <name evidence="18" type="ORF">TVAG_429280</name>
</gene>
<evidence type="ECO:0000256" key="4">
    <source>
        <dbReference type="ARBA" id="ARBA00022679"/>
    </source>
</evidence>
<protein>
    <recommendedName>
        <fullName evidence="2">receptor protein-tyrosine kinase</fullName>
        <ecNumber evidence="2">2.7.10.1</ecNumber>
    </recommendedName>
</protein>
<evidence type="ECO:0000256" key="8">
    <source>
        <dbReference type="ARBA" id="ARBA00022777"/>
    </source>
</evidence>
<proteinExistence type="predicted"/>
<dbReference type="InterPro" id="IPR055163">
    <property type="entry name" value="ALK/LTK-like_GRD"/>
</dbReference>
<reference evidence="18" key="2">
    <citation type="journal article" date="2007" name="Science">
        <title>Draft genome sequence of the sexually transmitted pathogen Trichomonas vaginalis.</title>
        <authorList>
            <person name="Carlton J.M."/>
            <person name="Hirt R.P."/>
            <person name="Silva J.C."/>
            <person name="Delcher A.L."/>
            <person name="Schatz M."/>
            <person name="Zhao Q."/>
            <person name="Wortman J.R."/>
            <person name="Bidwell S.L."/>
            <person name="Alsmark U.C.M."/>
            <person name="Besteiro S."/>
            <person name="Sicheritz-Ponten T."/>
            <person name="Noel C.J."/>
            <person name="Dacks J.B."/>
            <person name="Foster P.G."/>
            <person name="Simillion C."/>
            <person name="Van de Peer Y."/>
            <person name="Miranda-Saavedra D."/>
            <person name="Barton G.J."/>
            <person name="Westrop G.D."/>
            <person name="Mueller S."/>
            <person name="Dessi D."/>
            <person name="Fiori P.L."/>
            <person name="Ren Q."/>
            <person name="Paulsen I."/>
            <person name="Zhang H."/>
            <person name="Bastida-Corcuera F.D."/>
            <person name="Simoes-Barbosa A."/>
            <person name="Brown M.T."/>
            <person name="Hayes R.D."/>
            <person name="Mukherjee M."/>
            <person name="Okumura C.Y."/>
            <person name="Schneider R."/>
            <person name="Smith A.J."/>
            <person name="Vanacova S."/>
            <person name="Villalvazo M."/>
            <person name="Haas B.J."/>
            <person name="Pertea M."/>
            <person name="Feldblyum T.V."/>
            <person name="Utterback T.R."/>
            <person name="Shu C.L."/>
            <person name="Osoegawa K."/>
            <person name="de Jong P.J."/>
            <person name="Hrdy I."/>
            <person name="Horvathova L."/>
            <person name="Zubacova Z."/>
            <person name="Dolezal P."/>
            <person name="Malik S.B."/>
            <person name="Logsdon J.M. Jr."/>
            <person name="Henze K."/>
            <person name="Gupta A."/>
            <person name="Wang C.C."/>
            <person name="Dunne R.L."/>
            <person name="Upcroft J.A."/>
            <person name="Upcroft P."/>
            <person name="White O."/>
            <person name="Salzberg S.L."/>
            <person name="Tang P."/>
            <person name="Chiu C.-H."/>
            <person name="Lee Y.-S."/>
            <person name="Embley T.M."/>
            <person name="Coombs G.H."/>
            <person name="Mottram J.C."/>
            <person name="Tachezy J."/>
            <person name="Fraser-Liggett C.M."/>
            <person name="Johnson P.J."/>
        </authorList>
    </citation>
    <scope>NUCLEOTIDE SEQUENCE [LARGE SCALE GENOMIC DNA]</scope>
    <source>
        <strain evidence="18">G3</strain>
    </source>
</reference>
<keyword evidence="11" id="KW-0472">Membrane</keyword>
<organism evidence="18 19">
    <name type="scientific">Trichomonas vaginalis (strain ATCC PRA-98 / G3)</name>
    <dbReference type="NCBI Taxonomy" id="412133"/>
    <lineage>
        <taxon>Eukaryota</taxon>
        <taxon>Metamonada</taxon>
        <taxon>Parabasalia</taxon>
        <taxon>Trichomonadida</taxon>
        <taxon>Trichomonadidae</taxon>
        <taxon>Trichomonas</taxon>
    </lineage>
</organism>
<evidence type="ECO:0000256" key="6">
    <source>
        <dbReference type="ARBA" id="ARBA00022729"/>
    </source>
</evidence>
<evidence type="ECO:0000256" key="16">
    <source>
        <dbReference type="SAM" id="MobiDB-lite"/>
    </source>
</evidence>
<feature type="region of interest" description="Disordered" evidence="16">
    <location>
        <begin position="194"/>
        <end position="215"/>
    </location>
</feature>
<name>A2F946_TRIV3</name>
<evidence type="ECO:0000256" key="11">
    <source>
        <dbReference type="ARBA" id="ARBA00023136"/>
    </source>
</evidence>
<keyword evidence="3" id="KW-1003">Cell membrane</keyword>
<dbReference type="GO" id="GO:0005524">
    <property type="term" value="F:ATP binding"/>
    <property type="evidence" value="ECO:0007669"/>
    <property type="project" value="UniProtKB-KW"/>
</dbReference>
<keyword evidence="19" id="KW-1185">Reference proteome</keyword>